<accession>A0A6C0DNT1</accession>
<name>A0A6C0DNT1_9ZZZZ</name>
<reference evidence="2" key="1">
    <citation type="journal article" date="2020" name="Nature">
        <title>Giant virus diversity and host interactions through global metagenomics.</title>
        <authorList>
            <person name="Schulz F."/>
            <person name="Roux S."/>
            <person name="Paez-Espino D."/>
            <person name="Jungbluth S."/>
            <person name="Walsh D.A."/>
            <person name="Denef V.J."/>
            <person name="McMahon K.D."/>
            <person name="Konstantinidis K.T."/>
            <person name="Eloe-Fadrosh E.A."/>
            <person name="Kyrpides N.C."/>
            <person name="Woyke T."/>
        </authorList>
    </citation>
    <scope>NUCLEOTIDE SEQUENCE</scope>
    <source>
        <strain evidence="2">GVMAG-M-3300023174-46</strain>
    </source>
</reference>
<feature type="region of interest" description="Disordered" evidence="1">
    <location>
        <begin position="1"/>
        <end position="24"/>
    </location>
</feature>
<evidence type="ECO:0000256" key="1">
    <source>
        <dbReference type="SAM" id="MobiDB-lite"/>
    </source>
</evidence>
<sequence length="87" mass="9408">MLEGPGPIKDPPPEAPTGPKGIEAPAETCFTPDWTWPDAGFALSRVLMVDFNQHVLLLPWYVNCLHIGSVIHASAHAYTVCVNGIDL</sequence>
<protein>
    <submittedName>
        <fullName evidence="2">Uncharacterized protein</fullName>
    </submittedName>
</protein>
<dbReference type="AlphaFoldDB" id="A0A6C0DNT1"/>
<evidence type="ECO:0000313" key="2">
    <source>
        <dbReference type="EMBL" id="QHT18516.1"/>
    </source>
</evidence>
<organism evidence="2">
    <name type="scientific">viral metagenome</name>
    <dbReference type="NCBI Taxonomy" id="1070528"/>
    <lineage>
        <taxon>unclassified sequences</taxon>
        <taxon>metagenomes</taxon>
        <taxon>organismal metagenomes</taxon>
    </lineage>
</organism>
<dbReference type="EMBL" id="MN739657">
    <property type="protein sequence ID" value="QHT18516.1"/>
    <property type="molecule type" value="Genomic_DNA"/>
</dbReference>
<proteinExistence type="predicted"/>